<gene>
    <name evidence="1" type="ORF">GCM10022254_03220</name>
</gene>
<name>A0ABP8BS15_9ACTN</name>
<evidence type="ECO:0000313" key="1">
    <source>
        <dbReference type="EMBL" id="GAA4224242.1"/>
    </source>
</evidence>
<comment type="caution">
    <text evidence="1">The sequence shown here is derived from an EMBL/GenBank/DDBJ whole genome shotgun (WGS) entry which is preliminary data.</text>
</comment>
<evidence type="ECO:0000313" key="2">
    <source>
        <dbReference type="Proteomes" id="UP001501710"/>
    </source>
</evidence>
<organism evidence="1 2">
    <name type="scientific">Actinomadura meridiana</name>
    <dbReference type="NCBI Taxonomy" id="559626"/>
    <lineage>
        <taxon>Bacteria</taxon>
        <taxon>Bacillati</taxon>
        <taxon>Actinomycetota</taxon>
        <taxon>Actinomycetes</taxon>
        <taxon>Streptosporangiales</taxon>
        <taxon>Thermomonosporaceae</taxon>
        <taxon>Actinomadura</taxon>
    </lineage>
</organism>
<reference evidence="2" key="1">
    <citation type="journal article" date="2019" name="Int. J. Syst. Evol. Microbiol.">
        <title>The Global Catalogue of Microorganisms (GCM) 10K type strain sequencing project: providing services to taxonomists for standard genome sequencing and annotation.</title>
        <authorList>
            <consortium name="The Broad Institute Genomics Platform"/>
            <consortium name="The Broad Institute Genome Sequencing Center for Infectious Disease"/>
            <person name="Wu L."/>
            <person name="Ma J."/>
        </authorList>
    </citation>
    <scope>NUCLEOTIDE SEQUENCE [LARGE SCALE GENOMIC DNA]</scope>
    <source>
        <strain evidence="2">JCM 17440</strain>
    </source>
</reference>
<keyword evidence="2" id="KW-1185">Reference proteome</keyword>
<sequence>MDEERPADWPGVPVTVIDATRRMRYLQEDLTWRDSPSFSFERWDQDQLAYKQRHLAVFVGPIEAAHCVFGIGIVYSEGRSGTYEEKIVIKESHALSEPVPTSLVTDVLGKAYADAAAPGQRLSDARGRRLLEALLQLDGNLARRVDLLIAAIKDQAIEGRNALIRGFERDAAYMAYQAVFGNRVIADGVPAKVNFEEPFVSCLPDTRSPADLDWLQLDDWDLRDVGYAARFYEGREADQKLLLVNMAKRRAEDVSGVDLVYYNPVHSSFVIVQYKEFTQGGSLLAYEPEPGLDEELARLQAIDDQCKDSTDLAHLRLHAQPVFLKLCEPSPFRHSSSEPIRGAYLPLPHFRTALTSPPPQPPQYSRYRVGTGDLPRHLNSTTFTQLLSDGWIGSCGVGSSFVRDQMKASLSGRGSLVFAMHTGPQGNSLLKQRSAT</sequence>
<proteinExistence type="predicted"/>
<accession>A0ABP8BS15</accession>
<dbReference type="Proteomes" id="UP001501710">
    <property type="component" value="Unassembled WGS sequence"/>
</dbReference>
<dbReference type="RefSeq" id="WP_344888400.1">
    <property type="nucleotide sequence ID" value="NZ_BAABAS010000003.1"/>
</dbReference>
<dbReference type="EMBL" id="BAABAS010000003">
    <property type="protein sequence ID" value="GAA4224242.1"/>
    <property type="molecule type" value="Genomic_DNA"/>
</dbReference>
<protein>
    <submittedName>
        <fullName evidence="1">Uncharacterized protein</fullName>
    </submittedName>
</protein>